<proteinExistence type="predicted"/>
<organism evidence="1">
    <name type="scientific">Arundo donax</name>
    <name type="common">Giant reed</name>
    <name type="synonym">Donax arundinaceus</name>
    <dbReference type="NCBI Taxonomy" id="35708"/>
    <lineage>
        <taxon>Eukaryota</taxon>
        <taxon>Viridiplantae</taxon>
        <taxon>Streptophyta</taxon>
        <taxon>Embryophyta</taxon>
        <taxon>Tracheophyta</taxon>
        <taxon>Spermatophyta</taxon>
        <taxon>Magnoliopsida</taxon>
        <taxon>Liliopsida</taxon>
        <taxon>Poales</taxon>
        <taxon>Poaceae</taxon>
        <taxon>PACMAD clade</taxon>
        <taxon>Arundinoideae</taxon>
        <taxon>Arundineae</taxon>
        <taxon>Arundo</taxon>
    </lineage>
</organism>
<name>A0A0A8XPV7_ARUDO</name>
<dbReference type="AlphaFoldDB" id="A0A0A8XPV7"/>
<dbReference type="EMBL" id="GBRH01282129">
    <property type="protein sequence ID" value="JAD15766.1"/>
    <property type="molecule type" value="Transcribed_RNA"/>
</dbReference>
<reference evidence="1" key="1">
    <citation type="submission" date="2014-09" db="EMBL/GenBank/DDBJ databases">
        <authorList>
            <person name="Magalhaes I.L.F."/>
            <person name="Oliveira U."/>
            <person name="Santos F.R."/>
            <person name="Vidigal T.H.D.A."/>
            <person name="Brescovit A.D."/>
            <person name="Santos A.J."/>
        </authorList>
    </citation>
    <scope>NUCLEOTIDE SEQUENCE</scope>
    <source>
        <tissue evidence="1">Shoot tissue taken approximately 20 cm above the soil surface</tissue>
    </source>
</reference>
<reference evidence="1" key="2">
    <citation type="journal article" date="2015" name="Data Brief">
        <title>Shoot transcriptome of the giant reed, Arundo donax.</title>
        <authorList>
            <person name="Barrero R.A."/>
            <person name="Guerrero F.D."/>
            <person name="Moolhuijzen P."/>
            <person name="Goolsby J.A."/>
            <person name="Tidwell J."/>
            <person name="Bellgard S.E."/>
            <person name="Bellgard M.I."/>
        </authorList>
    </citation>
    <scope>NUCLEOTIDE SEQUENCE</scope>
    <source>
        <tissue evidence="1">Shoot tissue taken approximately 20 cm above the soil surface</tissue>
    </source>
</reference>
<sequence length="90" mass="10165">MVAVSCSLLKLHVKGQRFSKSCILKCKLWHPTDKSDLNFQYRHTTSCSDVLTIDSTVCNLNNLSSLQDQAVCSHAPHLPYWLHLAVPQLE</sequence>
<evidence type="ECO:0000313" key="1">
    <source>
        <dbReference type="EMBL" id="JAD15766.1"/>
    </source>
</evidence>
<accession>A0A0A8XPV7</accession>
<protein>
    <submittedName>
        <fullName evidence="1">Uncharacterized protein</fullName>
    </submittedName>
</protein>